<evidence type="ECO:0000313" key="2">
    <source>
        <dbReference type="EMBL" id="KAG9395324.1"/>
    </source>
</evidence>
<keyword evidence="3" id="KW-1185">Reference proteome</keyword>
<dbReference type="Proteomes" id="UP000717585">
    <property type="component" value="Unassembled WGS sequence"/>
</dbReference>
<evidence type="ECO:0000313" key="3">
    <source>
        <dbReference type="Proteomes" id="UP000717585"/>
    </source>
</evidence>
<organism evidence="2 3">
    <name type="scientific">Carpediemonas membranifera</name>
    <dbReference type="NCBI Taxonomy" id="201153"/>
    <lineage>
        <taxon>Eukaryota</taxon>
        <taxon>Metamonada</taxon>
        <taxon>Carpediemonas-like organisms</taxon>
        <taxon>Carpediemonas</taxon>
    </lineage>
</organism>
<gene>
    <name evidence="2" type="ORF">J8273_0559</name>
</gene>
<feature type="region of interest" description="Disordered" evidence="1">
    <location>
        <begin position="42"/>
        <end position="109"/>
    </location>
</feature>
<accession>A0A8J6B8F4</accession>
<reference evidence="2" key="1">
    <citation type="submission" date="2021-05" db="EMBL/GenBank/DDBJ databases">
        <title>A free-living protist that lacks canonical eukaryotic 1 DNA replication and segregation systems.</title>
        <authorList>
            <person name="Salas-Leiva D.E."/>
            <person name="Tromer E.C."/>
            <person name="Curtis B.A."/>
            <person name="Jerlstrom-Hultqvist J."/>
            <person name="Kolisko M."/>
            <person name="Yi Z."/>
            <person name="Salas-Leiva J.S."/>
            <person name="Gallot-Lavallee L."/>
            <person name="Kops G.J.P.L."/>
            <person name="Archibald J.M."/>
            <person name="Simpson A.G.B."/>
            <person name="Roger A.J."/>
        </authorList>
    </citation>
    <scope>NUCLEOTIDE SEQUENCE</scope>
    <source>
        <strain evidence="2">BICM</strain>
    </source>
</reference>
<sequence>MVERRNREVNRHLRDEMYQRQSKAWLSVLPTVQNIINQARATATSTSPWKLMVSRDQRGQDGSNLRGREDMTKVEQMVRGERERDTERKNAARKAYDDAKKKQEGHAKKTPTRVCVKAWVYVDRDAETREKYQLRWRGPLQVVKKAKTNQNSFVVRDPETNKTYVKHVAHLKLAEGEWDEEKAKIECAKDRMHTYIKEIVTHKVKKDVMRTPLVKCRWLGYEPSDDTWRDPTDEDMKSNVPLMQYRQLHPDLDEAISNYTDLKARLTSQSKDNQN</sequence>
<evidence type="ECO:0000256" key="1">
    <source>
        <dbReference type="SAM" id="MobiDB-lite"/>
    </source>
</evidence>
<name>A0A8J6B8F4_9EUKA</name>
<feature type="compositionally biased region" description="Basic and acidic residues" evidence="1">
    <location>
        <begin position="66"/>
        <end position="107"/>
    </location>
</feature>
<proteinExistence type="predicted"/>
<protein>
    <submittedName>
        <fullName evidence="2">Chromo (CHRromatin Organization MOdifier) domain</fullName>
    </submittedName>
</protein>
<dbReference type="InterPro" id="IPR036397">
    <property type="entry name" value="RNaseH_sf"/>
</dbReference>
<dbReference type="EMBL" id="JAHDYR010000012">
    <property type="protein sequence ID" value="KAG9395324.1"/>
    <property type="molecule type" value="Genomic_DNA"/>
</dbReference>
<comment type="caution">
    <text evidence="2">The sequence shown here is derived from an EMBL/GenBank/DDBJ whole genome shotgun (WGS) entry which is preliminary data.</text>
</comment>
<dbReference type="Gene3D" id="3.30.420.10">
    <property type="entry name" value="Ribonuclease H-like superfamily/Ribonuclease H"/>
    <property type="match status" value="1"/>
</dbReference>
<dbReference type="AlphaFoldDB" id="A0A8J6B8F4"/>
<dbReference type="CDD" id="cd00024">
    <property type="entry name" value="CD_CSD"/>
    <property type="match status" value="1"/>
</dbReference>
<dbReference type="GO" id="GO:0003676">
    <property type="term" value="F:nucleic acid binding"/>
    <property type="evidence" value="ECO:0007669"/>
    <property type="project" value="InterPro"/>
</dbReference>